<sequence length="66" mass="8263">MTARLAETYHRQHPSRRSTWSRMYRWCRLYRYQELSRQERPCFIQEEWSYIRNGPCACPGVLRHEE</sequence>
<dbReference type="AlphaFoldDB" id="A0A284QKI5"/>
<evidence type="ECO:0000313" key="2">
    <source>
        <dbReference type="Proteomes" id="UP000219338"/>
    </source>
</evidence>
<evidence type="ECO:0000313" key="1">
    <source>
        <dbReference type="EMBL" id="SJK96971.1"/>
    </source>
</evidence>
<protein>
    <submittedName>
        <fullName evidence="1">Uncharacterized protein</fullName>
    </submittedName>
</protein>
<organism evidence="1 2">
    <name type="scientific">Armillaria ostoyae</name>
    <name type="common">Armillaria root rot fungus</name>
    <dbReference type="NCBI Taxonomy" id="47428"/>
    <lineage>
        <taxon>Eukaryota</taxon>
        <taxon>Fungi</taxon>
        <taxon>Dikarya</taxon>
        <taxon>Basidiomycota</taxon>
        <taxon>Agaricomycotina</taxon>
        <taxon>Agaricomycetes</taxon>
        <taxon>Agaricomycetidae</taxon>
        <taxon>Agaricales</taxon>
        <taxon>Marasmiineae</taxon>
        <taxon>Physalacriaceae</taxon>
        <taxon>Armillaria</taxon>
    </lineage>
</organism>
<dbReference type="Proteomes" id="UP000219338">
    <property type="component" value="Unassembled WGS sequence"/>
</dbReference>
<dbReference type="EMBL" id="FUEG01000001">
    <property type="protein sequence ID" value="SJK96971.1"/>
    <property type="molecule type" value="Genomic_DNA"/>
</dbReference>
<gene>
    <name evidence="1" type="ORF">ARMOST_00220</name>
</gene>
<accession>A0A284QKI5</accession>
<name>A0A284QKI5_ARMOS</name>
<reference evidence="2" key="1">
    <citation type="journal article" date="2017" name="Nat. Ecol. Evol.">
        <title>Genome expansion and lineage-specific genetic innovations in the forest pathogenic fungi Armillaria.</title>
        <authorList>
            <person name="Sipos G."/>
            <person name="Prasanna A.N."/>
            <person name="Walter M.C."/>
            <person name="O'Connor E."/>
            <person name="Balint B."/>
            <person name="Krizsan K."/>
            <person name="Kiss B."/>
            <person name="Hess J."/>
            <person name="Varga T."/>
            <person name="Slot J."/>
            <person name="Riley R."/>
            <person name="Boka B."/>
            <person name="Rigling D."/>
            <person name="Barry K."/>
            <person name="Lee J."/>
            <person name="Mihaltcheva S."/>
            <person name="LaButti K."/>
            <person name="Lipzen A."/>
            <person name="Waldron R."/>
            <person name="Moloney N.M."/>
            <person name="Sperisen C."/>
            <person name="Kredics L."/>
            <person name="Vagvoelgyi C."/>
            <person name="Patrignani A."/>
            <person name="Fitzpatrick D."/>
            <person name="Nagy I."/>
            <person name="Doyle S."/>
            <person name="Anderson J.B."/>
            <person name="Grigoriev I.V."/>
            <person name="Gueldener U."/>
            <person name="Muensterkoetter M."/>
            <person name="Nagy L.G."/>
        </authorList>
    </citation>
    <scope>NUCLEOTIDE SEQUENCE [LARGE SCALE GENOMIC DNA]</scope>
    <source>
        <strain evidence="2">C18/9</strain>
    </source>
</reference>
<keyword evidence="2" id="KW-1185">Reference proteome</keyword>
<proteinExistence type="predicted"/>